<evidence type="ECO:0000256" key="1">
    <source>
        <dbReference type="ARBA" id="ARBA00004370"/>
    </source>
</evidence>
<dbReference type="Proteomes" id="UP000581688">
    <property type="component" value="Unassembled WGS sequence"/>
</dbReference>
<comment type="similarity">
    <text evidence="2">Belongs to the acyltransferase 3 family.</text>
</comment>
<keyword evidence="3" id="KW-1133">Transmembrane helix</keyword>
<feature type="transmembrane region" description="Helical" evidence="3">
    <location>
        <begin position="182"/>
        <end position="203"/>
    </location>
</feature>
<keyword evidence="5" id="KW-0808">Transferase</keyword>
<gene>
    <name evidence="5" type="ORF">HNQ94_003833</name>
</gene>
<name>A0A841QAM0_9BACI</name>
<keyword evidence="6" id="KW-1185">Reference proteome</keyword>
<accession>A0A841QAM0</accession>
<protein>
    <submittedName>
        <fullName evidence="5">Fucose 4-O-acetylase-like acetyltransferase</fullName>
    </submittedName>
</protein>
<dbReference type="PANTHER" id="PTHR37312">
    <property type="entry name" value="MEMBRANE-BOUND ACYLTRANSFERASE YKRP-RELATED"/>
    <property type="match status" value="1"/>
</dbReference>
<keyword evidence="3" id="KW-0812">Transmembrane</keyword>
<feature type="transmembrane region" description="Helical" evidence="3">
    <location>
        <begin position="132"/>
        <end position="148"/>
    </location>
</feature>
<sequence>MTKTTTRNPHLDNTRFILVILVVFGHLISPMRQDSEIIYWINNLLASFRMPALILLTGFFAKKFYKEGYVLKITKRLFVPYLVFQLIGTTLFRDGHFSSINWFEPLMGLWFLLSLYQWNLLLFLFHRLKYPIIVSIIVGIGIGCIHQAGTYFSVSRTFVFFPFFLIGFYAEKAHFEWFRNKVAKVVSLVGIGVSILILSQFTLLEARNMLLGRYSYLDMGLTTMEGIFIRFTFYVLMLLGIITILSWVPKQFTFYTKLGQKTAYIYLLHLFILKYVRVFEWLEDLHLLKAALYFLLAFILSLLLSSKLIIFIMKPVVEGTIVDFIQTQFDKAKAMWLRRRIFVTQSKSVS</sequence>
<dbReference type="PANTHER" id="PTHR37312:SF1">
    <property type="entry name" value="MEMBRANE-BOUND ACYLTRANSFERASE YKRP-RELATED"/>
    <property type="match status" value="1"/>
</dbReference>
<feature type="domain" description="Acyltransferase 3" evidence="4">
    <location>
        <begin position="11"/>
        <end position="305"/>
    </location>
</feature>
<dbReference type="InterPro" id="IPR002656">
    <property type="entry name" value="Acyl_transf_3_dom"/>
</dbReference>
<dbReference type="Pfam" id="PF01757">
    <property type="entry name" value="Acyl_transf_3"/>
    <property type="match status" value="1"/>
</dbReference>
<evidence type="ECO:0000256" key="2">
    <source>
        <dbReference type="ARBA" id="ARBA00007400"/>
    </source>
</evidence>
<organism evidence="5 6">
    <name type="scientific">Salirhabdus euzebyi</name>
    <dbReference type="NCBI Taxonomy" id="394506"/>
    <lineage>
        <taxon>Bacteria</taxon>
        <taxon>Bacillati</taxon>
        <taxon>Bacillota</taxon>
        <taxon>Bacilli</taxon>
        <taxon>Bacillales</taxon>
        <taxon>Bacillaceae</taxon>
        <taxon>Salirhabdus</taxon>
    </lineage>
</organism>
<feature type="transmembrane region" description="Helical" evidence="3">
    <location>
        <begin position="12"/>
        <end position="31"/>
    </location>
</feature>
<dbReference type="RefSeq" id="WP_174497912.1">
    <property type="nucleotide sequence ID" value="NZ_CADDWK010000022.1"/>
</dbReference>
<feature type="transmembrane region" description="Helical" evidence="3">
    <location>
        <begin position="107"/>
        <end position="125"/>
    </location>
</feature>
<dbReference type="GO" id="GO:0016747">
    <property type="term" value="F:acyltransferase activity, transferring groups other than amino-acyl groups"/>
    <property type="evidence" value="ECO:0007669"/>
    <property type="project" value="InterPro"/>
</dbReference>
<evidence type="ECO:0000256" key="3">
    <source>
        <dbReference type="SAM" id="Phobius"/>
    </source>
</evidence>
<feature type="transmembrane region" description="Helical" evidence="3">
    <location>
        <begin position="261"/>
        <end position="278"/>
    </location>
</feature>
<proteinExistence type="inferred from homology"/>
<keyword evidence="3" id="KW-0472">Membrane</keyword>
<comment type="caution">
    <text evidence="5">The sequence shown here is derived from an EMBL/GenBank/DDBJ whole genome shotgun (WGS) entry which is preliminary data.</text>
</comment>
<dbReference type="EMBL" id="JACHGH010000019">
    <property type="protein sequence ID" value="MBB6455333.1"/>
    <property type="molecule type" value="Genomic_DNA"/>
</dbReference>
<dbReference type="AlphaFoldDB" id="A0A841QAM0"/>
<feature type="transmembrane region" description="Helical" evidence="3">
    <location>
        <begin position="154"/>
        <end position="170"/>
    </location>
</feature>
<comment type="subcellular location">
    <subcellularLocation>
        <location evidence="1">Membrane</location>
    </subcellularLocation>
</comment>
<evidence type="ECO:0000313" key="6">
    <source>
        <dbReference type="Proteomes" id="UP000581688"/>
    </source>
</evidence>
<feature type="transmembrane region" description="Helical" evidence="3">
    <location>
        <begin position="73"/>
        <end position="92"/>
    </location>
</feature>
<feature type="transmembrane region" description="Helical" evidence="3">
    <location>
        <begin position="290"/>
        <end position="312"/>
    </location>
</feature>
<evidence type="ECO:0000259" key="4">
    <source>
        <dbReference type="Pfam" id="PF01757"/>
    </source>
</evidence>
<feature type="transmembrane region" description="Helical" evidence="3">
    <location>
        <begin position="227"/>
        <end position="249"/>
    </location>
</feature>
<dbReference type="InterPro" id="IPR052734">
    <property type="entry name" value="Nod_factor_acetyltransferase"/>
</dbReference>
<reference evidence="5 6" key="1">
    <citation type="submission" date="2020-08" db="EMBL/GenBank/DDBJ databases">
        <title>Genomic Encyclopedia of Type Strains, Phase IV (KMG-IV): sequencing the most valuable type-strain genomes for metagenomic binning, comparative biology and taxonomic classification.</title>
        <authorList>
            <person name="Goeker M."/>
        </authorList>
    </citation>
    <scope>NUCLEOTIDE SEQUENCE [LARGE SCALE GENOMIC DNA]</scope>
    <source>
        <strain evidence="5 6">DSM 19612</strain>
    </source>
</reference>
<feature type="transmembrane region" description="Helical" evidence="3">
    <location>
        <begin position="37"/>
        <end position="61"/>
    </location>
</feature>
<evidence type="ECO:0000313" key="5">
    <source>
        <dbReference type="EMBL" id="MBB6455333.1"/>
    </source>
</evidence>